<accession>A0A345C464</accession>
<dbReference type="InterPro" id="IPR036663">
    <property type="entry name" value="Fumarylacetoacetase_C_sf"/>
</dbReference>
<gene>
    <name evidence="3" type="ORF">DT065_13795</name>
</gene>
<protein>
    <submittedName>
        <fullName evidence="3">4-oxalocrotonate decarboxylase</fullName>
    </submittedName>
</protein>
<dbReference type="PANTHER" id="PTHR30143">
    <property type="entry name" value="ACID HYDRATASE"/>
    <property type="match status" value="1"/>
</dbReference>
<dbReference type="EMBL" id="CP031092">
    <property type="protein sequence ID" value="AXF57995.1"/>
    <property type="molecule type" value="Genomic_DNA"/>
</dbReference>
<reference evidence="3 4" key="1">
    <citation type="journal article" date="2018" name="J. Microbiol.">
        <title>Salicibibacter kimchii gen. nov., sp. nov., a moderately halophilic and alkalitolerant bacterium in the family Bacillaceae, isolated from kimchi.</title>
        <authorList>
            <person name="Jang J.Y."/>
            <person name="Oh Y.J."/>
            <person name="Lim S.K."/>
            <person name="Park H.K."/>
            <person name="Lee C."/>
            <person name="Kim J.Y."/>
            <person name="Lee M.A."/>
            <person name="Choi H.J."/>
        </authorList>
    </citation>
    <scope>NUCLEOTIDE SEQUENCE [LARGE SCALE GENOMIC DNA]</scope>
    <source>
        <strain evidence="3 4">NKC1-1</strain>
    </source>
</reference>
<dbReference type="Gene3D" id="3.90.850.10">
    <property type="entry name" value="Fumarylacetoacetase-like, C-terminal domain"/>
    <property type="match status" value="1"/>
</dbReference>
<dbReference type="PANTHER" id="PTHR30143:SF0">
    <property type="entry name" value="2-KETO-4-PENTENOATE HYDRATASE"/>
    <property type="match status" value="1"/>
</dbReference>
<organism evidence="3 4">
    <name type="scientific">Salicibibacter kimchii</name>
    <dbReference type="NCBI Taxonomy" id="2099786"/>
    <lineage>
        <taxon>Bacteria</taxon>
        <taxon>Bacillati</taxon>
        <taxon>Bacillota</taxon>
        <taxon>Bacilli</taxon>
        <taxon>Bacillales</taxon>
        <taxon>Bacillaceae</taxon>
        <taxon>Salicibibacter</taxon>
    </lineage>
</organism>
<keyword evidence="1" id="KW-0456">Lyase</keyword>
<dbReference type="SUPFAM" id="SSF56529">
    <property type="entry name" value="FAH"/>
    <property type="match status" value="1"/>
</dbReference>
<dbReference type="InterPro" id="IPR011234">
    <property type="entry name" value="Fumarylacetoacetase-like_C"/>
</dbReference>
<name>A0A345C464_9BACI</name>
<dbReference type="Pfam" id="PF01557">
    <property type="entry name" value="FAA_hydrolase"/>
    <property type="match status" value="1"/>
</dbReference>
<dbReference type="InterPro" id="IPR050772">
    <property type="entry name" value="Hydratase-Decarb/MhpD_sf"/>
</dbReference>
<keyword evidence="4" id="KW-1185">Reference proteome</keyword>
<dbReference type="GO" id="GO:0008684">
    <property type="term" value="F:2-oxopent-4-enoate hydratase activity"/>
    <property type="evidence" value="ECO:0007669"/>
    <property type="project" value="TreeGrafter"/>
</dbReference>
<dbReference type="GO" id="GO:0005737">
    <property type="term" value="C:cytoplasm"/>
    <property type="evidence" value="ECO:0007669"/>
    <property type="project" value="TreeGrafter"/>
</dbReference>
<dbReference type="KEGG" id="rue:DT065_13795"/>
<dbReference type="Proteomes" id="UP000252100">
    <property type="component" value="Chromosome"/>
</dbReference>
<evidence type="ECO:0000259" key="2">
    <source>
        <dbReference type="Pfam" id="PF01557"/>
    </source>
</evidence>
<evidence type="ECO:0000256" key="1">
    <source>
        <dbReference type="ARBA" id="ARBA00023239"/>
    </source>
</evidence>
<sequence>MASEIEENQRNGIEMEKVTLKYPKMTVEEAYDVQSQTIQRYRDRGDEMVGWKMGLTSVAKQKSMNVEEPIYGRLTNSMKLSTPTLKMENLIHPKVEPEFAFLINKELKGDQLQVKDVWEATKEVYPALEIIDSRYKNFSFTLTDVIADNASSSKFILGKEGFPPEYTDWDNVKVTMFVNGDEVQSGYGKAVLDHPVNSIIELSKMLNRTGLSIKPGMIVLVGAITEAVSVKKGDYLEVNYETLGQLNLNVTD</sequence>
<evidence type="ECO:0000313" key="3">
    <source>
        <dbReference type="EMBL" id="AXF57995.1"/>
    </source>
</evidence>
<evidence type="ECO:0000313" key="4">
    <source>
        <dbReference type="Proteomes" id="UP000252100"/>
    </source>
</evidence>
<proteinExistence type="predicted"/>
<dbReference type="OrthoDB" id="9792137at2"/>
<feature type="domain" description="Fumarylacetoacetase-like C-terminal" evidence="2">
    <location>
        <begin position="92"/>
        <end position="250"/>
    </location>
</feature>
<dbReference type="AlphaFoldDB" id="A0A345C464"/>